<dbReference type="Proteomes" id="UP000003704">
    <property type="component" value="Unassembled WGS sequence"/>
</dbReference>
<name>I8I5R5_9GAMM</name>
<organism evidence="1 2">
    <name type="scientific">Hydrocarboniphaga effusa AP103</name>
    <dbReference type="NCBI Taxonomy" id="1172194"/>
    <lineage>
        <taxon>Bacteria</taxon>
        <taxon>Pseudomonadati</taxon>
        <taxon>Pseudomonadota</taxon>
        <taxon>Gammaproteobacteria</taxon>
        <taxon>Nevskiales</taxon>
        <taxon>Nevskiaceae</taxon>
        <taxon>Hydrocarboniphaga</taxon>
    </lineage>
</organism>
<protein>
    <submittedName>
        <fullName evidence="1">Uncharacterized protein</fullName>
    </submittedName>
</protein>
<dbReference type="AlphaFoldDB" id="I8I5R5"/>
<evidence type="ECO:0000313" key="2">
    <source>
        <dbReference type="Proteomes" id="UP000003704"/>
    </source>
</evidence>
<dbReference type="EMBL" id="AKGD01000001">
    <property type="protein sequence ID" value="EIT71891.1"/>
    <property type="molecule type" value="Genomic_DNA"/>
</dbReference>
<keyword evidence="2" id="KW-1185">Reference proteome</keyword>
<dbReference type="RefSeq" id="WP_007184977.1">
    <property type="nucleotide sequence ID" value="NZ_AKGD01000001.1"/>
</dbReference>
<accession>I8I5R5</accession>
<gene>
    <name evidence="1" type="ORF">WQQ_20280</name>
</gene>
<dbReference type="OrthoDB" id="7060117at2"/>
<reference evidence="1 2" key="1">
    <citation type="journal article" date="2012" name="J. Bacteriol.">
        <title>Genome Sequence of n-Alkane-Degrading Hydrocarboniphaga effusa Strain AP103T (ATCC BAA-332T).</title>
        <authorList>
            <person name="Chang H.K."/>
            <person name="Zylstra G.J."/>
            <person name="Chae J.C."/>
        </authorList>
    </citation>
    <scope>NUCLEOTIDE SEQUENCE [LARGE SCALE GENOMIC DNA]</scope>
    <source>
        <strain evidence="1 2">AP103</strain>
    </source>
</reference>
<comment type="caution">
    <text evidence="1">The sequence shown here is derived from an EMBL/GenBank/DDBJ whole genome shotgun (WGS) entry which is preliminary data.</text>
</comment>
<evidence type="ECO:0000313" key="1">
    <source>
        <dbReference type="EMBL" id="EIT71891.1"/>
    </source>
</evidence>
<sequence>MSLHARSTTLAGLGEQITDYRELPRPHVALLIGRHPLAPIVDRIRADAASVDLNVVSADLTGVEPADVLWRIGTAIFELIDPDAPVRPRDEHPALAFKRLFNAVVKMSDDDFVLIIGPVDDLEATPEQADNIYGALRAAVVEHERRVQVVFLLRNDIIRRNIFWLDRPMMEFASFLNLTGQRPVGTLGKKDEPSA</sequence>
<proteinExistence type="predicted"/>